<name>A0A916VRP2_9RHOB</name>
<dbReference type="RefSeq" id="WP_188675856.1">
    <property type="nucleotide sequence ID" value="NZ_BMKA01000003.1"/>
</dbReference>
<dbReference type="EMBL" id="BMKA01000003">
    <property type="protein sequence ID" value="GGA23388.1"/>
    <property type="molecule type" value="Genomic_DNA"/>
</dbReference>
<sequence length="65" mass="7041">MKTPLLIAIAGLTAACNGPVSDQSNHQSLDFEYCREIAQETARAGDLNYNLCPGYMPNGEKVELP</sequence>
<dbReference type="PROSITE" id="PS51257">
    <property type="entry name" value="PROKAR_LIPOPROTEIN"/>
    <property type="match status" value="1"/>
</dbReference>
<evidence type="ECO:0000313" key="1">
    <source>
        <dbReference type="EMBL" id="GGA23388.1"/>
    </source>
</evidence>
<dbReference type="Proteomes" id="UP000628017">
    <property type="component" value="Unassembled WGS sequence"/>
</dbReference>
<accession>A0A916VRP2</accession>
<reference evidence="1" key="2">
    <citation type="submission" date="2020-09" db="EMBL/GenBank/DDBJ databases">
        <authorList>
            <person name="Sun Q."/>
            <person name="Zhou Y."/>
        </authorList>
    </citation>
    <scope>NUCLEOTIDE SEQUENCE</scope>
    <source>
        <strain evidence="1">CGMCC 1.15880</strain>
    </source>
</reference>
<comment type="caution">
    <text evidence="1">The sequence shown here is derived from an EMBL/GenBank/DDBJ whole genome shotgun (WGS) entry which is preliminary data.</text>
</comment>
<keyword evidence="2" id="KW-1185">Reference proteome</keyword>
<proteinExistence type="predicted"/>
<protein>
    <submittedName>
        <fullName evidence="1">Uncharacterized protein</fullName>
    </submittedName>
</protein>
<gene>
    <name evidence="1" type="ORF">GCM10011498_25330</name>
</gene>
<organism evidence="1 2">
    <name type="scientific">Neptunicoccus cionae</name>
    <dbReference type="NCBI Taxonomy" id="2035344"/>
    <lineage>
        <taxon>Bacteria</taxon>
        <taxon>Pseudomonadati</taxon>
        <taxon>Pseudomonadota</taxon>
        <taxon>Alphaproteobacteria</taxon>
        <taxon>Rhodobacterales</taxon>
        <taxon>Paracoccaceae</taxon>
        <taxon>Neptunicoccus</taxon>
    </lineage>
</organism>
<dbReference type="AlphaFoldDB" id="A0A916VRP2"/>
<evidence type="ECO:0000313" key="2">
    <source>
        <dbReference type="Proteomes" id="UP000628017"/>
    </source>
</evidence>
<reference evidence="1" key="1">
    <citation type="journal article" date="2014" name="Int. J. Syst. Evol. Microbiol.">
        <title>Complete genome sequence of Corynebacterium casei LMG S-19264T (=DSM 44701T), isolated from a smear-ripened cheese.</title>
        <authorList>
            <consortium name="US DOE Joint Genome Institute (JGI-PGF)"/>
            <person name="Walter F."/>
            <person name="Albersmeier A."/>
            <person name="Kalinowski J."/>
            <person name="Ruckert C."/>
        </authorList>
    </citation>
    <scope>NUCLEOTIDE SEQUENCE</scope>
    <source>
        <strain evidence="1">CGMCC 1.15880</strain>
    </source>
</reference>